<dbReference type="InterPro" id="IPR024078">
    <property type="entry name" value="LmbE-like_dom_sf"/>
</dbReference>
<comment type="caution">
    <text evidence="2">The sequence shown here is derived from an EMBL/GenBank/DDBJ whole genome shotgun (WGS) entry which is preliminary data.</text>
</comment>
<proteinExistence type="predicted"/>
<dbReference type="Gene3D" id="3.40.50.10320">
    <property type="entry name" value="LmbE-like"/>
    <property type="match status" value="1"/>
</dbReference>
<organism evidence="2 3">
    <name type="scientific">Sutcliffiella horikoshii</name>
    <dbReference type="NCBI Taxonomy" id="79883"/>
    <lineage>
        <taxon>Bacteria</taxon>
        <taxon>Bacillati</taxon>
        <taxon>Bacillota</taxon>
        <taxon>Bacilli</taxon>
        <taxon>Bacillales</taxon>
        <taxon>Bacillaceae</taxon>
        <taxon>Sutcliffiella</taxon>
    </lineage>
</organism>
<dbReference type="PANTHER" id="PTHR12993:SF29">
    <property type="entry name" value="BLR3841 PROTEIN"/>
    <property type="match status" value="1"/>
</dbReference>
<evidence type="ECO:0000313" key="2">
    <source>
        <dbReference type="EMBL" id="TYS59970.1"/>
    </source>
</evidence>
<reference evidence="2 3" key="1">
    <citation type="submission" date="2019-08" db="EMBL/GenBank/DDBJ databases">
        <title>Bacillus genomes from the desert of Cuatro Cienegas, Coahuila.</title>
        <authorList>
            <person name="Olmedo-Alvarez G."/>
        </authorList>
    </citation>
    <scope>NUCLEOTIDE SEQUENCE [LARGE SCALE GENOMIC DNA]</scope>
    <source>
        <strain evidence="2 3">CH88_3T</strain>
    </source>
</reference>
<gene>
    <name evidence="2" type="ORF">FZC74_07395</name>
</gene>
<dbReference type="Proteomes" id="UP000323393">
    <property type="component" value="Unassembled WGS sequence"/>
</dbReference>
<name>A0AA94WU64_9BACI</name>
<dbReference type="SUPFAM" id="SSF102588">
    <property type="entry name" value="LmbE-like"/>
    <property type="match status" value="1"/>
</dbReference>
<dbReference type="PANTHER" id="PTHR12993">
    <property type="entry name" value="N-ACETYLGLUCOSAMINYL-PHOSPHATIDYLINOSITOL DE-N-ACETYLASE-RELATED"/>
    <property type="match status" value="1"/>
</dbReference>
<protein>
    <submittedName>
        <fullName evidence="2">PIG-L family deacetylase</fullName>
    </submittedName>
</protein>
<accession>A0AA94WU64</accession>
<dbReference type="GO" id="GO:0016811">
    <property type="term" value="F:hydrolase activity, acting on carbon-nitrogen (but not peptide) bonds, in linear amides"/>
    <property type="evidence" value="ECO:0007669"/>
    <property type="project" value="TreeGrafter"/>
</dbReference>
<dbReference type="AlphaFoldDB" id="A0AA94WU64"/>
<dbReference type="EMBL" id="VTEU01000002">
    <property type="protein sequence ID" value="TYS59970.1"/>
    <property type="molecule type" value="Genomic_DNA"/>
</dbReference>
<dbReference type="Pfam" id="PF02585">
    <property type="entry name" value="PIG-L"/>
    <property type="match status" value="1"/>
</dbReference>
<evidence type="ECO:0000313" key="3">
    <source>
        <dbReference type="Proteomes" id="UP000323393"/>
    </source>
</evidence>
<evidence type="ECO:0000256" key="1">
    <source>
        <dbReference type="ARBA" id="ARBA00001947"/>
    </source>
</evidence>
<dbReference type="InterPro" id="IPR003737">
    <property type="entry name" value="GlcNAc_PI_deacetylase-related"/>
</dbReference>
<sequence length="255" mass="28523">MIVAYLSNRKGLLMKKLILLLTIILAGCSATKNDQLEVFYSPHPDDEVLSLGPAVIHALSASKEVHVVLLSKGKASKAINTVNERLESEGHTPISVDEFGDARVAEFKTAVSALGVKASNVTILDLPDGKLKKDDISKIIIHKDNLDDKVIHHVMSDKDPHSDHSVTGQALQDLIDEEIVRNGKFYFPVQEHENFPFDNKVKLINKYQQSRMKDALEAYEKWDPASGSYSIGKISVPYYFISAKSNMESRYHYKQ</sequence>
<comment type="cofactor">
    <cofactor evidence="1">
        <name>Zn(2+)</name>
        <dbReference type="ChEBI" id="CHEBI:29105"/>
    </cofactor>
</comment>